<proteinExistence type="predicted"/>
<dbReference type="InterPro" id="IPR000944">
    <property type="entry name" value="Tscrpt_reg_Rrf2"/>
</dbReference>
<dbReference type="Gene3D" id="1.10.10.10">
    <property type="entry name" value="Winged helix-like DNA-binding domain superfamily/Winged helix DNA-binding domain"/>
    <property type="match status" value="1"/>
</dbReference>
<dbReference type="InterPro" id="IPR036390">
    <property type="entry name" value="WH_DNA-bd_sf"/>
</dbReference>
<dbReference type="InterPro" id="IPR030489">
    <property type="entry name" value="TR_Rrf2-type_CS"/>
</dbReference>
<dbReference type="GO" id="GO:0005829">
    <property type="term" value="C:cytosol"/>
    <property type="evidence" value="ECO:0007669"/>
    <property type="project" value="TreeGrafter"/>
</dbReference>
<dbReference type="AlphaFoldDB" id="A0A9D1DSJ9"/>
<protein>
    <submittedName>
        <fullName evidence="1">Rrf2 family transcriptional regulator</fullName>
    </submittedName>
</protein>
<gene>
    <name evidence="1" type="ORF">IAA54_11650</name>
</gene>
<evidence type="ECO:0000313" key="2">
    <source>
        <dbReference type="Proteomes" id="UP000886785"/>
    </source>
</evidence>
<dbReference type="Pfam" id="PF02082">
    <property type="entry name" value="Rrf2"/>
    <property type="match status" value="1"/>
</dbReference>
<organism evidence="1 2">
    <name type="scientific">Candidatus Gallacutalibacter pullicola</name>
    <dbReference type="NCBI Taxonomy" id="2840830"/>
    <lineage>
        <taxon>Bacteria</taxon>
        <taxon>Bacillati</taxon>
        <taxon>Bacillota</taxon>
        <taxon>Clostridia</taxon>
        <taxon>Eubacteriales</taxon>
        <taxon>Candidatus Gallacutalibacter</taxon>
    </lineage>
</organism>
<dbReference type="InterPro" id="IPR036388">
    <property type="entry name" value="WH-like_DNA-bd_sf"/>
</dbReference>
<reference evidence="1" key="2">
    <citation type="journal article" date="2021" name="PeerJ">
        <title>Extensive microbial diversity within the chicken gut microbiome revealed by metagenomics and culture.</title>
        <authorList>
            <person name="Gilroy R."/>
            <person name="Ravi A."/>
            <person name="Getino M."/>
            <person name="Pursley I."/>
            <person name="Horton D.L."/>
            <person name="Alikhan N.F."/>
            <person name="Baker D."/>
            <person name="Gharbi K."/>
            <person name="Hall N."/>
            <person name="Watson M."/>
            <person name="Adriaenssens E.M."/>
            <person name="Foster-Nyarko E."/>
            <person name="Jarju S."/>
            <person name="Secka A."/>
            <person name="Antonio M."/>
            <person name="Oren A."/>
            <person name="Chaudhuri R.R."/>
            <person name="La Ragione R."/>
            <person name="Hildebrand F."/>
            <person name="Pallen M.J."/>
        </authorList>
    </citation>
    <scope>NUCLEOTIDE SEQUENCE</scope>
    <source>
        <strain evidence="1">ChiSjej1B19-7085</strain>
    </source>
</reference>
<dbReference type="PANTHER" id="PTHR33221">
    <property type="entry name" value="WINGED HELIX-TURN-HELIX TRANSCRIPTIONAL REGULATOR, RRF2 FAMILY"/>
    <property type="match status" value="1"/>
</dbReference>
<dbReference type="GO" id="GO:0003700">
    <property type="term" value="F:DNA-binding transcription factor activity"/>
    <property type="evidence" value="ECO:0007669"/>
    <property type="project" value="TreeGrafter"/>
</dbReference>
<dbReference type="Proteomes" id="UP000886785">
    <property type="component" value="Unassembled WGS sequence"/>
</dbReference>
<dbReference type="EMBL" id="DVHF01000151">
    <property type="protein sequence ID" value="HIR58304.1"/>
    <property type="molecule type" value="Genomic_DNA"/>
</dbReference>
<accession>A0A9D1DSJ9</accession>
<dbReference type="PROSITE" id="PS51197">
    <property type="entry name" value="HTH_RRF2_2"/>
    <property type="match status" value="1"/>
</dbReference>
<name>A0A9D1DSJ9_9FIRM</name>
<comment type="caution">
    <text evidence="1">The sequence shown here is derived from an EMBL/GenBank/DDBJ whole genome shotgun (WGS) entry which is preliminary data.</text>
</comment>
<dbReference type="NCBIfam" id="TIGR00738">
    <property type="entry name" value="rrf2_super"/>
    <property type="match status" value="1"/>
</dbReference>
<evidence type="ECO:0000313" key="1">
    <source>
        <dbReference type="EMBL" id="HIR58304.1"/>
    </source>
</evidence>
<sequence>MYITLETDYAVRIVAYLSGLGEGRADSRSISGKTGVPPRFTVKILRKLSAGGVVNSCKGPRGGYFLARPANEITLLEVVELIEGACVLSRCEQEGYECRQGSCRFYNVYAEISRGLRESMGRYTFDQLSGVGK</sequence>
<reference evidence="1" key="1">
    <citation type="submission" date="2020-10" db="EMBL/GenBank/DDBJ databases">
        <authorList>
            <person name="Gilroy R."/>
        </authorList>
    </citation>
    <scope>NUCLEOTIDE SEQUENCE</scope>
    <source>
        <strain evidence="1">ChiSjej1B19-7085</strain>
    </source>
</reference>
<dbReference type="PANTHER" id="PTHR33221:SF2">
    <property type="entry name" value="TRANSCRIPTIONAL REGULATOR"/>
    <property type="match status" value="1"/>
</dbReference>
<dbReference type="PROSITE" id="PS01332">
    <property type="entry name" value="HTH_RRF2_1"/>
    <property type="match status" value="1"/>
</dbReference>
<dbReference type="SUPFAM" id="SSF46785">
    <property type="entry name" value="Winged helix' DNA-binding domain"/>
    <property type="match status" value="1"/>
</dbReference>